<reference evidence="6" key="1">
    <citation type="submission" date="2023-10" db="EMBL/GenBank/DDBJ databases">
        <title>Genome assembly of Pristionchus species.</title>
        <authorList>
            <person name="Yoshida K."/>
            <person name="Sommer R.J."/>
        </authorList>
    </citation>
    <scope>NUCLEOTIDE SEQUENCE</scope>
    <source>
        <strain evidence="6">RS0144</strain>
    </source>
</reference>
<accession>A0AAV5STL5</accession>
<dbReference type="PANTHER" id="PTHR10127">
    <property type="entry name" value="DISCOIDIN, CUB, EGF, LAMININ , AND ZINC METALLOPROTEASE DOMAIN CONTAINING"/>
    <property type="match status" value="1"/>
</dbReference>
<evidence type="ECO:0000259" key="5">
    <source>
        <dbReference type="PROSITE" id="PS01186"/>
    </source>
</evidence>
<dbReference type="InterPro" id="IPR035914">
    <property type="entry name" value="Sperma_CUB_dom_sf"/>
</dbReference>
<evidence type="ECO:0000256" key="2">
    <source>
        <dbReference type="ARBA" id="ARBA00022833"/>
    </source>
</evidence>
<gene>
    <name evidence="6" type="ORF">PENTCL1PPCAC_8681</name>
</gene>
<feature type="non-terminal residue" evidence="6">
    <location>
        <position position="1"/>
    </location>
</feature>
<keyword evidence="7" id="KW-1185">Reference proteome</keyword>
<dbReference type="PANTHER" id="PTHR10127:SF793">
    <property type="entry name" value="ZINC METALLOPROTEINASE NAS-31"/>
    <property type="match status" value="1"/>
</dbReference>
<keyword evidence="3" id="KW-0482">Metalloprotease</keyword>
<dbReference type="SUPFAM" id="SSF49854">
    <property type="entry name" value="Spermadhesin, CUB domain"/>
    <property type="match status" value="1"/>
</dbReference>
<dbReference type="InterPro" id="IPR000742">
    <property type="entry name" value="EGF"/>
</dbReference>
<sequence>LSVASSAAGIGCYANLGMVQEGSFITMIKLDTGCDSFAIATDMLSHALGVYSTGGPITDEPSVATIAKVNELYKCTASCATKPVCLNGGSPSGKDCASCVCPAGWSGAKCDESSAGTQLIQVTDTRDVTLSLTGAFTSADEKVIIVQAPPGKKLQATVKAFGPDCFTACSVAGVEIFRSTNDKTICSTSPAPSPLVSTGNSLTLRLFRTANYTVQSTVFLTVV</sequence>
<dbReference type="PROSITE" id="PS01186">
    <property type="entry name" value="EGF_2"/>
    <property type="match status" value="1"/>
</dbReference>
<evidence type="ECO:0000313" key="6">
    <source>
        <dbReference type="EMBL" id="GMS86506.1"/>
    </source>
</evidence>
<keyword evidence="3" id="KW-0645">Protease</keyword>
<evidence type="ECO:0000256" key="3">
    <source>
        <dbReference type="ARBA" id="ARBA00023049"/>
    </source>
</evidence>
<protein>
    <recommendedName>
        <fullName evidence="4 5">EGF-like domain-containing protein</fullName>
    </recommendedName>
</protein>
<dbReference type="EMBL" id="BTSX01000002">
    <property type="protein sequence ID" value="GMS86506.1"/>
    <property type="molecule type" value="Genomic_DNA"/>
</dbReference>
<organism evidence="6 7">
    <name type="scientific">Pristionchus entomophagus</name>
    <dbReference type="NCBI Taxonomy" id="358040"/>
    <lineage>
        <taxon>Eukaryota</taxon>
        <taxon>Metazoa</taxon>
        <taxon>Ecdysozoa</taxon>
        <taxon>Nematoda</taxon>
        <taxon>Chromadorea</taxon>
        <taxon>Rhabditida</taxon>
        <taxon>Rhabditina</taxon>
        <taxon>Diplogasteromorpha</taxon>
        <taxon>Diplogasteroidea</taxon>
        <taxon>Neodiplogasteridae</taxon>
        <taxon>Pristionchus</taxon>
    </lineage>
</organism>
<evidence type="ECO:0000259" key="4">
    <source>
        <dbReference type="PROSITE" id="PS00022"/>
    </source>
</evidence>
<proteinExistence type="predicted"/>
<dbReference type="Proteomes" id="UP001432027">
    <property type="component" value="Unassembled WGS sequence"/>
</dbReference>
<keyword evidence="3" id="KW-0378">Hydrolase</keyword>
<evidence type="ECO:0000256" key="1">
    <source>
        <dbReference type="ARBA" id="ARBA00022723"/>
    </source>
</evidence>
<dbReference type="GO" id="GO:0046872">
    <property type="term" value="F:metal ion binding"/>
    <property type="evidence" value="ECO:0007669"/>
    <property type="project" value="UniProtKB-KW"/>
</dbReference>
<keyword evidence="2" id="KW-0862">Zinc</keyword>
<feature type="domain" description="EGF-like" evidence="4 5">
    <location>
        <begin position="99"/>
        <end position="110"/>
    </location>
</feature>
<dbReference type="PROSITE" id="PS00022">
    <property type="entry name" value="EGF_1"/>
    <property type="match status" value="1"/>
</dbReference>
<name>A0AAV5STL5_9BILA</name>
<keyword evidence="1" id="KW-0479">Metal-binding</keyword>
<dbReference type="AlphaFoldDB" id="A0AAV5STL5"/>
<evidence type="ECO:0000313" key="7">
    <source>
        <dbReference type="Proteomes" id="UP001432027"/>
    </source>
</evidence>
<dbReference type="GO" id="GO:0004222">
    <property type="term" value="F:metalloendopeptidase activity"/>
    <property type="evidence" value="ECO:0007669"/>
    <property type="project" value="TreeGrafter"/>
</dbReference>
<comment type="caution">
    <text evidence="6">The sequence shown here is derived from an EMBL/GenBank/DDBJ whole genome shotgun (WGS) entry which is preliminary data.</text>
</comment>